<dbReference type="STRING" id="1276538.A0A1X7RPG8"/>
<accession>A0A1X7RPG8</accession>
<dbReference type="SUPFAM" id="SSF50044">
    <property type="entry name" value="SH3-domain"/>
    <property type="match status" value="1"/>
</dbReference>
<keyword evidence="1 2" id="KW-0728">SH3 domain</keyword>
<dbReference type="GO" id="GO:0043332">
    <property type="term" value="C:mating projection tip"/>
    <property type="evidence" value="ECO:0007669"/>
    <property type="project" value="TreeGrafter"/>
</dbReference>
<dbReference type="Gene3D" id="1.20.1270.60">
    <property type="entry name" value="Arfaptin homology (AH) domain/BAR domain"/>
    <property type="match status" value="1"/>
</dbReference>
<evidence type="ECO:0000313" key="6">
    <source>
        <dbReference type="EMBL" id="SMQ49293.1"/>
    </source>
</evidence>
<evidence type="ECO:0000256" key="1">
    <source>
        <dbReference type="ARBA" id="ARBA00022443"/>
    </source>
</evidence>
<name>A0A1X7RPG8_ZYMT9</name>
<evidence type="ECO:0000256" key="3">
    <source>
        <dbReference type="SAM" id="MobiDB-lite"/>
    </source>
</evidence>
<dbReference type="EMBL" id="LT853694">
    <property type="protein sequence ID" value="SMQ49293.1"/>
    <property type="molecule type" value="Genomic_DNA"/>
</dbReference>
<evidence type="ECO:0000259" key="4">
    <source>
        <dbReference type="PROSITE" id="PS50002"/>
    </source>
</evidence>
<dbReference type="PRINTS" id="PR00452">
    <property type="entry name" value="SH3DOMAIN"/>
</dbReference>
<dbReference type="InterPro" id="IPR004148">
    <property type="entry name" value="BAR_dom"/>
</dbReference>
<feature type="domain" description="BAR" evidence="5">
    <location>
        <begin position="6"/>
        <end position="243"/>
    </location>
</feature>
<dbReference type="PROSITE" id="PS50002">
    <property type="entry name" value="SH3"/>
    <property type="match status" value="1"/>
</dbReference>
<dbReference type="SMART" id="SM00326">
    <property type="entry name" value="SH3"/>
    <property type="match status" value="1"/>
</dbReference>
<dbReference type="Gene3D" id="2.30.30.40">
    <property type="entry name" value="SH3 Domains"/>
    <property type="match status" value="1"/>
</dbReference>
<feature type="region of interest" description="Disordered" evidence="3">
    <location>
        <begin position="300"/>
        <end position="405"/>
    </location>
</feature>
<dbReference type="PANTHER" id="PTHR47174:SF2">
    <property type="entry name" value="SH3 DOMAIN SIGNALLING PROTEIN (AFU_ORTHOLOGUE AFUA_5G07670)"/>
    <property type="match status" value="1"/>
</dbReference>
<dbReference type="Pfam" id="PF14604">
    <property type="entry name" value="SH3_9"/>
    <property type="match status" value="1"/>
</dbReference>
<sequence>MNSIKRMGGKMMKRSDDQQDVGAVISEFKSTENMLDRLARDLKTWRESWEDILKYQSDAAEAFVTLYKPIPIPADVDLPQHYTPVETPQSTLQRTVGLHKAHADSKTDLQQEIAQIQSKLIRPVEEAKIALRGLQRTLKHRENMKLDYERYLSRAEHARKKEAKTVKDQTNLAKCEGDLVQAKIDYQTADEQVKQTFPPVTDAVLALMPYLLAGQVMLQTTLVGQLYTVLDAYCKREGLPSPAPSDAEIISRWDAEYTGFRKEVESGLKVLAGGKAVHMSMTLPVQDSSTVTGLGIRNKARSGVSGLPGLNKTKSEQPLAHRPAAASSHSPARDEEEELAPPKPPRPGQAQDIMASKPRLHSVNSAASFDRDRKPSPGSTGSIHNQLNQVYGNPPPYSTTAGGASSPSIYHTPVAGLSPAASHTSRNDYFDRKVSQSSLTRTTSNQAQATTPNGTVWGVAAAAAAAAKKKPPPPIPAKRLASTGATFVTALYDFAGQSDGDLAFREGDRIRVVRRTESTDDWWEGECEGRKGQFPANYVQM</sequence>
<dbReference type="GO" id="GO:0097320">
    <property type="term" value="P:plasma membrane tubulation"/>
    <property type="evidence" value="ECO:0007669"/>
    <property type="project" value="TreeGrafter"/>
</dbReference>
<dbReference type="GO" id="GO:0030479">
    <property type="term" value="C:actin cortical patch"/>
    <property type="evidence" value="ECO:0007669"/>
    <property type="project" value="TreeGrafter"/>
</dbReference>
<evidence type="ECO:0000313" key="7">
    <source>
        <dbReference type="Proteomes" id="UP000215127"/>
    </source>
</evidence>
<dbReference type="Proteomes" id="UP000215127">
    <property type="component" value="Chromosome 3"/>
</dbReference>
<dbReference type="Pfam" id="PF03114">
    <property type="entry name" value="BAR"/>
    <property type="match status" value="1"/>
</dbReference>
<dbReference type="GO" id="GO:0006897">
    <property type="term" value="P:endocytosis"/>
    <property type="evidence" value="ECO:0007669"/>
    <property type="project" value="InterPro"/>
</dbReference>
<dbReference type="PANTHER" id="PTHR47174">
    <property type="entry name" value="BRIDGING INTEGRATOR 3"/>
    <property type="match status" value="1"/>
</dbReference>
<dbReference type="GO" id="GO:0008289">
    <property type="term" value="F:lipid binding"/>
    <property type="evidence" value="ECO:0007669"/>
    <property type="project" value="TreeGrafter"/>
</dbReference>
<dbReference type="InterPro" id="IPR036028">
    <property type="entry name" value="SH3-like_dom_sf"/>
</dbReference>
<dbReference type="AlphaFoldDB" id="A0A1X7RPG8"/>
<dbReference type="SUPFAM" id="SSF103657">
    <property type="entry name" value="BAR/IMD domain-like"/>
    <property type="match status" value="1"/>
</dbReference>
<dbReference type="PROSITE" id="PS51021">
    <property type="entry name" value="BAR"/>
    <property type="match status" value="1"/>
</dbReference>
<dbReference type="FunFam" id="2.30.30.40:FF:000100">
    <property type="entry name" value="SH3 domain-containing YSC84-like protein 1"/>
    <property type="match status" value="1"/>
</dbReference>
<feature type="domain" description="SH3" evidence="4">
    <location>
        <begin position="483"/>
        <end position="541"/>
    </location>
</feature>
<proteinExistence type="predicted"/>
<protein>
    <recommendedName>
        <fullName evidence="8">SH3 domain-containing protein</fullName>
    </recommendedName>
</protein>
<reference evidence="6 7" key="1">
    <citation type="submission" date="2016-06" db="EMBL/GenBank/DDBJ databases">
        <authorList>
            <person name="Kjaerup R.B."/>
            <person name="Dalgaard T.S."/>
            <person name="Juul-Madsen H.R."/>
        </authorList>
    </citation>
    <scope>NUCLEOTIDE SEQUENCE [LARGE SCALE GENOMIC DNA]</scope>
</reference>
<evidence type="ECO:0008006" key="8">
    <source>
        <dbReference type="Google" id="ProtNLM"/>
    </source>
</evidence>
<dbReference type="GO" id="GO:1990528">
    <property type="term" value="C:Rvs161p-Rvs167p complex"/>
    <property type="evidence" value="ECO:0007669"/>
    <property type="project" value="TreeGrafter"/>
</dbReference>
<feature type="compositionally biased region" description="Low complexity" evidence="3">
    <location>
        <begin position="320"/>
        <end position="330"/>
    </location>
</feature>
<gene>
    <name evidence="6" type="ORF">ZT3D7_G4444</name>
</gene>
<feature type="compositionally biased region" description="Polar residues" evidence="3">
    <location>
        <begin position="377"/>
        <end position="391"/>
    </location>
</feature>
<dbReference type="InterPro" id="IPR027267">
    <property type="entry name" value="AH/BAR_dom_sf"/>
</dbReference>
<keyword evidence="7" id="KW-1185">Reference proteome</keyword>
<evidence type="ECO:0000259" key="5">
    <source>
        <dbReference type="PROSITE" id="PS51021"/>
    </source>
</evidence>
<dbReference type="InterPro" id="IPR046982">
    <property type="entry name" value="BIN3/RVS161-like"/>
</dbReference>
<organism evidence="6 7">
    <name type="scientific">Zymoseptoria tritici (strain ST99CH_3D7)</name>
    <dbReference type="NCBI Taxonomy" id="1276538"/>
    <lineage>
        <taxon>Eukaryota</taxon>
        <taxon>Fungi</taxon>
        <taxon>Dikarya</taxon>
        <taxon>Ascomycota</taxon>
        <taxon>Pezizomycotina</taxon>
        <taxon>Dothideomycetes</taxon>
        <taxon>Dothideomycetidae</taxon>
        <taxon>Mycosphaerellales</taxon>
        <taxon>Mycosphaerellaceae</taxon>
        <taxon>Zymoseptoria</taxon>
    </lineage>
</organism>
<evidence type="ECO:0000256" key="2">
    <source>
        <dbReference type="PROSITE-ProRule" id="PRU00192"/>
    </source>
</evidence>
<dbReference type="InterPro" id="IPR001452">
    <property type="entry name" value="SH3_domain"/>
</dbReference>
<dbReference type="GO" id="GO:0051666">
    <property type="term" value="P:actin cortical patch localization"/>
    <property type="evidence" value="ECO:0007669"/>
    <property type="project" value="InterPro"/>
</dbReference>
<dbReference type="GO" id="GO:0031097">
    <property type="term" value="C:medial cortex"/>
    <property type="evidence" value="ECO:0007669"/>
    <property type="project" value="TreeGrafter"/>
</dbReference>